<dbReference type="RefSeq" id="WP_184923956.1">
    <property type="nucleotide sequence ID" value="NZ_JACHJR010000001.1"/>
</dbReference>
<gene>
    <name evidence="4" type="ORF">F4556_007300</name>
</gene>
<dbReference type="Pfam" id="PF10901">
    <property type="entry name" value="DUF2690"/>
    <property type="match status" value="1"/>
</dbReference>
<dbReference type="CDD" id="cd00093">
    <property type="entry name" value="HTH_XRE"/>
    <property type="match status" value="1"/>
</dbReference>
<dbReference type="InterPro" id="IPR021224">
    <property type="entry name" value="DUF2690"/>
</dbReference>
<dbReference type="SUPFAM" id="SSF47413">
    <property type="entry name" value="lambda repressor-like DNA-binding domains"/>
    <property type="match status" value="1"/>
</dbReference>
<keyword evidence="5" id="KW-1185">Reference proteome</keyword>
<accession>A0A7W7WM51</accession>
<dbReference type="Proteomes" id="UP000573327">
    <property type="component" value="Unassembled WGS sequence"/>
</dbReference>
<dbReference type="Pfam" id="PF13560">
    <property type="entry name" value="HTH_31"/>
    <property type="match status" value="1"/>
</dbReference>
<dbReference type="InterPro" id="IPR001387">
    <property type="entry name" value="Cro/C1-type_HTH"/>
</dbReference>
<proteinExistence type="predicted"/>
<feature type="region of interest" description="Disordered" evidence="1">
    <location>
        <begin position="88"/>
        <end position="120"/>
    </location>
</feature>
<sequence length="290" mass="28708">MGQWQALPPGTTPELRHLVLRLRDLKDRSGLGLAALATKTACSKSAWSRYLNGQAFPPREVVAALGAVVGAERERLIAAWELADRARSEAAPPAVGTATVEPAPAPAGRDAGESAALPAGDSAAGRSGRGLVVGAVLAVVGAVFAGVALAGVLNGPGASEARDGVPQAASAEGGTAGPCHAESCAGRDPVASGCDLDAVTTGAAQVAAARVVLRFSASCQSEWGELTSAALYDRITVTDAQGRTADAKVRSGAAVATPMLAATTGQHAVACGHLSASHGAEGCTSAPTVH</sequence>
<protein>
    <submittedName>
        <fullName evidence="4">Transcriptional regulator with XRE-family HTH domain</fullName>
    </submittedName>
</protein>
<evidence type="ECO:0000313" key="4">
    <source>
        <dbReference type="EMBL" id="MBB4951765.1"/>
    </source>
</evidence>
<evidence type="ECO:0000256" key="2">
    <source>
        <dbReference type="SAM" id="Phobius"/>
    </source>
</evidence>
<evidence type="ECO:0000259" key="3">
    <source>
        <dbReference type="SMART" id="SM00530"/>
    </source>
</evidence>
<name>A0A7W7WM51_9ACTN</name>
<feature type="domain" description="HTH cro/C1-type" evidence="3">
    <location>
        <begin position="21"/>
        <end position="76"/>
    </location>
</feature>
<dbReference type="GO" id="GO:0003677">
    <property type="term" value="F:DNA binding"/>
    <property type="evidence" value="ECO:0007669"/>
    <property type="project" value="InterPro"/>
</dbReference>
<feature type="region of interest" description="Disordered" evidence="1">
    <location>
        <begin position="159"/>
        <end position="178"/>
    </location>
</feature>
<dbReference type="EMBL" id="JACHJR010000001">
    <property type="protein sequence ID" value="MBB4951765.1"/>
    <property type="molecule type" value="Genomic_DNA"/>
</dbReference>
<dbReference type="InterPro" id="IPR010982">
    <property type="entry name" value="Lambda_DNA-bd_dom_sf"/>
</dbReference>
<evidence type="ECO:0000256" key="1">
    <source>
        <dbReference type="SAM" id="MobiDB-lite"/>
    </source>
</evidence>
<keyword evidence="2" id="KW-0812">Transmembrane</keyword>
<reference evidence="4 5" key="1">
    <citation type="submission" date="2020-08" db="EMBL/GenBank/DDBJ databases">
        <title>Sequencing the genomes of 1000 actinobacteria strains.</title>
        <authorList>
            <person name="Klenk H.-P."/>
        </authorList>
    </citation>
    <scope>NUCLEOTIDE SEQUENCE [LARGE SCALE GENOMIC DNA]</scope>
    <source>
        <strain evidence="4 5">DSM 44786</strain>
    </source>
</reference>
<evidence type="ECO:0000313" key="5">
    <source>
        <dbReference type="Proteomes" id="UP000573327"/>
    </source>
</evidence>
<organism evidence="4 5">
    <name type="scientific">Kitasatospora gansuensis</name>
    <dbReference type="NCBI Taxonomy" id="258050"/>
    <lineage>
        <taxon>Bacteria</taxon>
        <taxon>Bacillati</taxon>
        <taxon>Actinomycetota</taxon>
        <taxon>Actinomycetes</taxon>
        <taxon>Kitasatosporales</taxon>
        <taxon>Streptomycetaceae</taxon>
        <taxon>Kitasatospora</taxon>
    </lineage>
</organism>
<dbReference type="AlphaFoldDB" id="A0A7W7WM51"/>
<feature type="transmembrane region" description="Helical" evidence="2">
    <location>
        <begin position="131"/>
        <end position="153"/>
    </location>
</feature>
<keyword evidence="2" id="KW-1133">Transmembrane helix</keyword>
<keyword evidence="2" id="KW-0472">Membrane</keyword>
<comment type="caution">
    <text evidence="4">The sequence shown here is derived from an EMBL/GenBank/DDBJ whole genome shotgun (WGS) entry which is preliminary data.</text>
</comment>
<dbReference type="SMART" id="SM00530">
    <property type="entry name" value="HTH_XRE"/>
    <property type="match status" value="1"/>
</dbReference>